<dbReference type="InterPro" id="IPR002033">
    <property type="entry name" value="TatC"/>
</dbReference>
<dbReference type="EMBL" id="JACPRF010000411">
    <property type="protein sequence ID" value="MBI2877884.1"/>
    <property type="molecule type" value="Genomic_DNA"/>
</dbReference>
<gene>
    <name evidence="5 6" type="primary">tatC</name>
    <name evidence="6" type="ORF">HYY20_13495</name>
</gene>
<feature type="transmembrane region" description="Helical" evidence="5">
    <location>
        <begin position="106"/>
        <end position="133"/>
    </location>
</feature>
<keyword evidence="4 5" id="KW-0472">Membrane</keyword>
<reference evidence="6" key="1">
    <citation type="submission" date="2020-07" db="EMBL/GenBank/DDBJ databases">
        <title>Huge and variable diversity of episymbiotic CPR bacteria and DPANN archaea in groundwater ecosystems.</title>
        <authorList>
            <person name="He C.Y."/>
            <person name="Keren R."/>
            <person name="Whittaker M."/>
            <person name="Farag I.F."/>
            <person name="Doudna J."/>
            <person name="Cate J.H.D."/>
            <person name="Banfield J.F."/>
        </authorList>
    </citation>
    <scope>NUCLEOTIDE SEQUENCE</scope>
    <source>
        <strain evidence="6">NC_groundwater_672_Ag_B-0.1um_62_36</strain>
    </source>
</reference>
<dbReference type="HAMAP" id="MF_00902">
    <property type="entry name" value="TatC"/>
    <property type="match status" value="1"/>
</dbReference>
<keyword evidence="5" id="KW-0813">Transport</keyword>
<keyword evidence="5" id="KW-0811">Translocation</keyword>
<keyword evidence="3 5" id="KW-1133">Transmembrane helix</keyword>
<name>A0A932CR31_UNCTE</name>
<evidence type="ECO:0000256" key="1">
    <source>
        <dbReference type="ARBA" id="ARBA00004141"/>
    </source>
</evidence>
<dbReference type="AlphaFoldDB" id="A0A932CR31"/>
<feature type="transmembrane region" description="Helical" evidence="5">
    <location>
        <begin position="73"/>
        <end position="94"/>
    </location>
</feature>
<comment type="caution">
    <text evidence="6">The sequence shown here is derived from an EMBL/GenBank/DDBJ whole genome shotgun (WGS) entry which is preliminary data.</text>
</comment>
<dbReference type="GO" id="GO:0033281">
    <property type="term" value="C:TAT protein transport complex"/>
    <property type="evidence" value="ECO:0007669"/>
    <property type="project" value="UniProtKB-UniRule"/>
</dbReference>
<comment type="function">
    <text evidence="5">Part of the twin-arginine translocation (Tat) system that transports large folded proteins containing a characteristic twin-arginine motif in their signal peptide across membranes.</text>
</comment>
<evidence type="ECO:0000256" key="5">
    <source>
        <dbReference type="HAMAP-Rule" id="MF_00902"/>
    </source>
</evidence>
<comment type="similarity">
    <text evidence="5">Belongs to the TatC family.</text>
</comment>
<comment type="subcellular location">
    <subcellularLocation>
        <location evidence="5">Cell membrane</location>
        <topology evidence="5">Multi-pass membrane protein</topology>
    </subcellularLocation>
    <subcellularLocation>
        <location evidence="1">Membrane</location>
        <topology evidence="1">Multi-pass membrane protein</topology>
    </subcellularLocation>
</comment>
<evidence type="ECO:0000256" key="3">
    <source>
        <dbReference type="ARBA" id="ARBA00022989"/>
    </source>
</evidence>
<organism evidence="6 7">
    <name type="scientific">Tectimicrobiota bacterium</name>
    <dbReference type="NCBI Taxonomy" id="2528274"/>
    <lineage>
        <taxon>Bacteria</taxon>
        <taxon>Pseudomonadati</taxon>
        <taxon>Nitrospinota/Tectimicrobiota group</taxon>
        <taxon>Candidatus Tectimicrobiota</taxon>
    </lineage>
</organism>
<dbReference type="NCBIfam" id="TIGR00945">
    <property type="entry name" value="tatC"/>
    <property type="match status" value="1"/>
</dbReference>
<keyword evidence="2 5" id="KW-0812">Transmembrane</keyword>
<evidence type="ECO:0000313" key="6">
    <source>
        <dbReference type="EMBL" id="MBI2877884.1"/>
    </source>
</evidence>
<dbReference type="PANTHER" id="PTHR30371">
    <property type="entry name" value="SEC-INDEPENDENT PROTEIN TRANSLOCASE PROTEIN TATC"/>
    <property type="match status" value="1"/>
</dbReference>
<protein>
    <recommendedName>
        <fullName evidence="5">Sec-independent protein translocase protein TatC</fullName>
    </recommendedName>
</protein>
<accession>A0A932CR31</accession>
<feature type="transmembrane region" description="Helical" evidence="5">
    <location>
        <begin position="190"/>
        <end position="206"/>
    </location>
</feature>
<dbReference type="Pfam" id="PF00902">
    <property type="entry name" value="TatC"/>
    <property type="match status" value="1"/>
</dbReference>
<dbReference type="PANTHER" id="PTHR30371:SF0">
    <property type="entry name" value="SEC-INDEPENDENT PROTEIN TRANSLOCASE PROTEIN TATC, CHLOROPLASTIC-RELATED"/>
    <property type="match status" value="1"/>
</dbReference>
<evidence type="ECO:0000313" key="7">
    <source>
        <dbReference type="Proteomes" id="UP000769766"/>
    </source>
</evidence>
<feature type="transmembrane region" description="Helical" evidence="5">
    <location>
        <begin position="212"/>
        <end position="232"/>
    </location>
</feature>
<dbReference type="PRINTS" id="PR01840">
    <property type="entry name" value="TATCFAMILY"/>
</dbReference>
<dbReference type="GO" id="GO:0043953">
    <property type="term" value="P:protein transport by the Tat complex"/>
    <property type="evidence" value="ECO:0007669"/>
    <property type="project" value="UniProtKB-UniRule"/>
</dbReference>
<proteinExistence type="inferred from homology"/>
<evidence type="ECO:0000256" key="2">
    <source>
        <dbReference type="ARBA" id="ARBA00022692"/>
    </source>
</evidence>
<keyword evidence="5" id="KW-1003">Cell membrane</keyword>
<keyword evidence="5" id="KW-0653">Protein transport</keyword>
<feature type="transmembrane region" description="Helical" evidence="5">
    <location>
        <begin position="21"/>
        <end position="43"/>
    </location>
</feature>
<dbReference type="GO" id="GO:0009977">
    <property type="term" value="F:proton motive force dependent protein transmembrane transporter activity"/>
    <property type="evidence" value="ECO:0007669"/>
    <property type="project" value="TreeGrafter"/>
</dbReference>
<feature type="transmembrane region" description="Helical" evidence="5">
    <location>
        <begin position="153"/>
        <end position="178"/>
    </location>
</feature>
<evidence type="ECO:0000256" key="4">
    <source>
        <dbReference type="ARBA" id="ARBA00023136"/>
    </source>
</evidence>
<sequence length="258" mass="29096">MKVKTLLPDERVPFTEHLEELRTRLIVMLGALGVAFLICYALSDHLLELLRRPLGADLIFTSPTEALFVNIKVALLAAVFFAMPILFFQVWRFVAPGLLEKERKYLLPLMTSSTGLFLMGSAFAYLVLLPFGARFFLGYASETLKPMITVGNYFSFSIKLILFCGLTFQAPIIFYFLAKLELVRSQVLTSNLRYAVVLIFVAAAILSPPDVFTQFLMAIPLLAIYGVGILVVKWTERGRERTRDAEEHMEEIIEDAQG</sequence>
<dbReference type="Proteomes" id="UP000769766">
    <property type="component" value="Unassembled WGS sequence"/>
</dbReference>
<comment type="subunit">
    <text evidence="5">Forms a complex with TatA.</text>
</comment>
<dbReference type="GO" id="GO:0065002">
    <property type="term" value="P:intracellular protein transmembrane transport"/>
    <property type="evidence" value="ECO:0007669"/>
    <property type="project" value="TreeGrafter"/>
</dbReference>